<dbReference type="Pfam" id="PF04857">
    <property type="entry name" value="CAF1"/>
    <property type="match status" value="1"/>
</dbReference>
<accession>A0AA36CHE0</accession>
<evidence type="ECO:0000313" key="3">
    <source>
        <dbReference type="EMBL" id="CAJ0568429.1"/>
    </source>
</evidence>
<dbReference type="Gene3D" id="3.30.420.10">
    <property type="entry name" value="Ribonuclease H-like superfamily/Ribonuclease H"/>
    <property type="match status" value="2"/>
</dbReference>
<dbReference type="EMBL" id="CATQJA010001737">
    <property type="protein sequence ID" value="CAJ0568429.1"/>
    <property type="molecule type" value="Genomic_DNA"/>
</dbReference>
<dbReference type="SUPFAM" id="SSF53098">
    <property type="entry name" value="Ribonuclease H-like"/>
    <property type="match status" value="1"/>
</dbReference>
<protein>
    <submittedName>
        <fullName evidence="3">Uncharacterized protein</fullName>
    </submittedName>
</protein>
<feature type="compositionally biased region" description="Basic and acidic residues" evidence="2">
    <location>
        <begin position="944"/>
        <end position="960"/>
    </location>
</feature>
<dbReference type="InterPro" id="IPR051181">
    <property type="entry name" value="CAF1_poly(A)_ribonucleases"/>
</dbReference>
<dbReference type="GO" id="GO:1990432">
    <property type="term" value="P:siRNA 3'-end processing"/>
    <property type="evidence" value="ECO:0007669"/>
    <property type="project" value="TreeGrafter"/>
</dbReference>
<gene>
    <name evidence="3" type="ORF">MSPICULIGERA_LOCUS6948</name>
</gene>
<dbReference type="InterPro" id="IPR006941">
    <property type="entry name" value="RNase_CAF1"/>
</dbReference>
<dbReference type="InterPro" id="IPR012337">
    <property type="entry name" value="RNaseH-like_sf"/>
</dbReference>
<dbReference type="AlphaFoldDB" id="A0AA36CHE0"/>
<dbReference type="GO" id="GO:0000175">
    <property type="term" value="F:3'-5'-RNA exonuclease activity"/>
    <property type="evidence" value="ECO:0007669"/>
    <property type="project" value="TreeGrafter"/>
</dbReference>
<dbReference type="GO" id="GO:0003723">
    <property type="term" value="F:RNA binding"/>
    <property type="evidence" value="ECO:0007669"/>
    <property type="project" value="TreeGrafter"/>
</dbReference>
<feature type="non-terminal residue" evidence="3">
    <location>
        <position position="1006"/>
    </location>
</feature>
<proteinExistence type="inferred from homology"/>
<dbReference type="GO" id="GO:0000289">
    <property type="term" value="P:nuclear-transcribed mRNA poly(A) tail shortening"/>
    <property type="evidence" value="ECO:0007669"/>
    <property type="project" value="TreeGrafter"/>
</dbReference>
<evidence type="ECO:0000256" key="2">
    <source>
        <dbReference type="SAM" id="MobiDB-lite"/>
    </source>
</evidence>
<feature type="compositionally biased region" description="Gly residues" evidence="2">
    <location>
        <begin position="991"/>
        <end position="1000"/>
    </location>
</feature>
<dbReference type="GO" id="GO:0005634">
    <property type="term" value="C:nucleus"/>
    <property type="evidence" value="ECO:0007669"/>
    <property type="project" value="TreeGrafter"/>
</dbReference>
<dbReference type="PANTHER" id="PTHR15092:SF44">
    <property type="entry name" value="POLY(A)-SPECIFIC RIBONUCLEASE PARN"/>
    <property type="match status" value="1"/>
</dbReference>
<dbReference type="InterPro" id="IPR036397">
    <property type="entry name" value="RNaseH_sf"/>
</dbReference>
<sequence length="1006" mass="115016">MVDVTHTNLREWLPTLKSTISKSSFIAIDYEFLGIPTTEDVVSLFDSPETRYTKYLESVRKFPPCQLGIACFMNNDEGSYCAEVFSFPVFKRLTPKVFSFELPSMKFLAKHKFDFNKWPTVSPTQTKNDLARYRKEIERQEIDYDIFADNLEYRIKMLKLHVLEEAHIHNNPAFLESSAVRRRKTASMAVEGPLNLVGPMLIQLSPEGIVYATEGMAPVSAPLWDRELSPVEASIVVYEMTLQFPNCEFHVDPTRTILYCAEQQRIFRRGDVGEERLRVLLENVMIEISGLSQLIHWMAEEKKPIIAHNSLLDLLYTYHCFEYELPEEYSAWKGALHRLFPCIIDTKIMAASLQDLLRKHGVTDFSLQTLGSFFHSPSCGEILPLTVSFTSYHSQSAFTPDEHYHNAAFDALITGEVFVKLAYLHAMNRNKDKYAFNKLWPLENLVYVCRADFANRIPVRLMDSLYCNLIGSDPAGERPHIFRLTPKRAGPAWAQSIAPVRWIVTLLSNEPTLISEQDYTTFRHDVRRRFGSTRVDARLAPTRAYIEIATNTANTFGRVCSWLVTMDQYELPAGIREQQYEERLISASTYARQRSTRSRKPEESHSTQLLEIYIKTPEDYMNAMSQAAVMGPVESCNEDIDELLRFRTTRDNELMKAVANTQIRCLHNKFKDHTLTAHAHLAYTNTNRSFFGLSEELDETHLEPLFSTIKHGGVVRSNGPNCPPEVENDTHTHTANQHMPDIKPRDLTYRNYDMKLYRPNAPGLSFVTEYMVRETFHCVAILRGVIHLDSIVAVCFAEAQNLAWLHLADGKLTDKTTVDQQRDLCTEDTKQLKKKYRGKLNSARIDPTVSGGYRGIAYMASLVIAHVYSDTPNRNTLLPFYNPTTDGPRWYINEHARDDHIEKLKEYLQVAKFERVPLEKTQPNDDFKELYKPDYFEEATQELDESKMREAQEKMEKMEKSGGGGPSRHPLKPKGPNKASHGNRKNKKKGGSGGGGGGGSASRKDN</sequence>
<dbReference type="PANTHER" id="PTHR15092">
    <property type="entry name" value="POLY A -SPECIFIC RIBONUCLEASE/TARGET OF EGR1, MEMBER 1"/>
    <property type="match status" value="1"/>
</dbReference>
<comment type="similarity">
    <text evidence="1">Belongs to the CAF1 family.</text>
</comment>
<feature type="compositionally biased region" description="Basic residues" evidence="2">
    <location>
        <begin position="981"/>
        <end position="990"/>
    </location>
</feature>
<organism evidence="3 4">
    <name type="scientific">Mesorhabditis spiculigera</name>
    <dbReference type="NCBI Taxonomy" id="96644"/>
    <lineage>
        <taxon>Eukaryota</taxon>
        <taxon>Metazoa</taxon>
        <taxon>Ecdysozoa</taxon>
        <taxon>Nematoda</taxon>
        <taxon>Chromadorea</taxon>
        <taxon>Rhabditida</taxon>
        <taxon>Rhabditina</taxon>
        <taxon>Rhabditomorpha</taxon>
        <taxon>Rhabditoidea</taxon>
        <taxon>Rhabditidae</taxon>
        <taxon>Mesorhabditinae</taxon>
        <taxon>Mesorhabditis</taxon>
    </lineage>
</organism>
<reference evidence="3" key="1">
    <citation type="submission" date="2023-06" db="EMBL/GenBank/DDBJ databases">
        <authorList>
            <person name="Delattre M."/>
        </authorList>
    </citation>
    <scope>NUCLEOTIDE SEQUENCE</scope>
    <source>
        <strain evidence="3">AF72</strain>
    </source>
</reference>
<dbReference type="GO" id="GO:1990431">
    <property type="term" value="P:priRNA 3'-end processing"/>
    <property type="evidence" value="ECO:0007669"/>
    <property type="project" value="TreeGrafter"/>
</dbReference>
<keyword evidence="4" id="KW-1185">Reference proteome</keyword>
<name>A0AA36CHE0_9BILA</name>
<dbReference type="Proteomes" id="UP001177023">
    <property type="component" value="Unassembled WGS sequence"/>
</dbReference>
<feature type="region of interest" description="Disordered" evidence="2">
    <location>
        <begin position="942"/>
        <end position="1006"/>
    </location>
</feature>
<evidence type="ECO:0000313" key="4">
    <source>
        <dbReference type="Proteomes" id="UP001177023"/>
    </source>
</evidence>
<comment type="caution">
    <text evidence="3">The sequence shown here is derived from an EMBL/GenBank/DDBJ whole genome shotgun (WGS) entry which is preliminary data.</text>
</comment>
<evidence type="ECO:0000256" key="1">
    <source>
        <dbReference type="ARBA" id="ARBA00008372"/>
    </source>
</evidence>